<dbReference type="Pfam" id="PF01527">
    <property type="entry name" value="HTH_Tnp_1"/>
    <property type="match status" value="1"/>
</dbReference>
<dbReference type="EMBL" id="JACTVJ010000051">
    <property type="protein sequence ID" value="MBC9719604.1"/>
    <property type="molecule type" value="Genomic_DNA"/>
</dbReference>
<keyword evidence="2" id="KW-1185">Reference proteome</keyword>
<reference evidence="1 2" key="1">
    <citation type="submission" date="2020-08" db="EMBL/GenBank/DDBJ databases">
        <title>Genemic of Streptomyces polyaspartic.</title>
        <authorList>
            <person name="Liu W."/>
        </authorList>
    </citation>
    <scope>NUCLEOTIDE SEQUENCE [LARGE SCALE GENOMIC DNA]</scope>
    <source>
        <strain evidence="1 2">TRM66268-LWL</strain>
    </source>
</reference>
<accession>A0ABR7SXT6</accession>
<dbReference type="InterPro" id="IPR002514">
    <property type="entry name" value="Transposase_8"/>
</dbReference>
<dbReference type="Proteomes" id="UP000642284">
    <property type="component" value="Unassembled WGS sequence"/>
</dbReference>
<organism evidence="1 2">
    <name type="scientific">Streptomyces polyasparticus</name>
    <dbReference type="NCBI Taxonomy" id="2767826"/>
    <lineage>
        <taxon>Bacteria</taxon>
        <taxon>Bacillati</taxon>
        <taxon>Actinomycetota</taxon>
        <taxon>Actinomycetes</taxon>
        <taxon>Kitasatosporales</taxon>
        <taxon>Streptomycetaceae</taxon>
        <taxon>Streptomyces</taxon>
    </lineage>
</organism>
<comment type="caution">
    <text evidence="1">The sequence shown here is derived from an EMBL/GenBank/DDBJ whole genome shotgun (WGS) entry which is preliminary data.</text>
</comment>
<sequence length="66" mass="7515">MARKLGVNTESLRQWVRATQGPAMGAGGEAMTPAEREELKRLRKQVRGWSWSWKSFAMRPSVLRKG</sequence>
<dbReference type="Gene3D" id="1.10.10.60">
    <property type="entry name" value="Homeodomain-like"/>
    <property type="match status" value="1"/>
</dbReference>
<protein>
    <submittedName>
        <fullName evidence="1">Transposase</fullName>
    </submittedName>
</protein>
<gene>
    <name evidence="1" type="ORF">H9Y04_44695</name>
</gene>
<evidence type="ECO:0000313" key="2">
    <source>
        <dbReference type="Proteomes" id="UP000642284"/>
    </source>
</evidence>
<evidence type="ECO:0000313" key="1">
    <source>
        <dbReference type="EMBL" id="MBC9719604.1"/>
    </source>
</evidence>
<name>A0ABR7SXT6_9ACTN</name>
<proteinExistence type="predicted"/>